<dbReference type="EMBL" id="KV918787">
    <property type="protein sequence ID" value="OSX79686.1"/>
    <property type="molecule type" value="Genomic_DNA"/>
</dbReference>
<proteinExistence type="predicted"/>
<sequence length="67" mass="6807">MQSAFTAGIDLPAKIGVFTETGAEGAEVSVALVKPEWVTSRHGTGVDVDALTTALNNFATAAVGDTK</sequence>
<dbReference type="AlphaFoldDB" id="A0A1X6PG18"/>
<keyword evidence="2" id="KW-1185">Reference proteome</keyword>
<protein>
    <submittedName>
        <fullName evidence="1">Uncharacterized protein</fullName>
    </submittedName>
</protein>
<reference evidence="1 2" key="1">
    <citation type="submission" date="2017-03" db="EMBL/GenBank/DDBJ databases">
        <title>WGS assembly of Porphyra umbilicalis.</title>
        <authorList>
            <person name="Brawley S.H."/>
            <person name="Blouin N.A."/>
            <person name="Ficko-Blean E."/>
            <person name="Wheeler G.L."/>
            <person name="Lohr M."/>
            <person name="Goodson H.V."/>
            <person name="Jenkins J.W."/>
            <person name="Blaby-Haas C.E."/>
            <person name="Helliwell K.E."/>
            <person name="Chan C."/>
            <person name="Marriage T."/>
            <person name="Bhattacharya D."/>
            <person name="Klein A.S."/>
            <person name="Badis Y."/>
            <person name="Brodie J."/>
            <person name="Cao Y."/>
            <person name="Collen J."/>
            <person name="Dittami S.M."/>
            <person name="Gachon C.M."/>
            <person name="Green B.R."/>
            <person name="Karpowicz S."/>
            <person name="Kim J.W."/>
            <person name="Kudahl U."/>
            <person name="Lin S."/>
            <person name="Michel G."/>
            <person name="Mittag M."/>
            <person name="Olson B.J."/>
            <person name="Pangilinan J."/>
            <person name="Peng Y."/>
            <person name="Qiu H."/>
            <person name="Shu S."/>
            <person name="Singer J.T."/>
            <person name="Smith A.G."/>
            <person name="Sprecher B.N."/>
            <person name="Wagner V."/>
            <person name="Wang W."/>
            <person name="Wang Z.-Y."/>
            <person name="Yan J."/>
            <person name="Yarish C."/>
            <person name="Zoeuner-Riek S."/>
            <person name="Zhuang Y."/>
            <person name="Zou Y."/>
            <person name="Lindquist E.A."/>
            <person name="Grimwood J."/>
            <person name="Barry K."/>
            <person name="Rokhsar D.S."/>
            <person name="Schmutz J."/>
            <person name="Stiller J.W."/>
            <person name="Grossman A.R."/>
            <person name="Prochnik S.E."/>
        </authorList>
    </citation>
    <scope>NUCLEOTIDE SEQUENCE [LARGE SCALE GENOMIC DNA]</scope>
    <source>
        <strain evidence="1">4086291</strain>
    </source>
</reference>
<evidence type="ECO:0000313" key="1">
    <source>
        <dbReference type="EMBL" id="OSX79686.1"/>
    </source>
</evidence>
<dbReference type="Proteomes" id="UP000218209">
    <property type="component" value="Unassembled WGS sequence"/>
</dbReference>
<gene>
    <name evidence="1" type="ORF">BU14_0072s0045</name>
</gene>
<name>A0A1X6PG18_PORUM</name>
<evidence type="ECO:0000313" key="2">
    <source>
        <dbReference type="Proteomes" id="UP000218209"/>
    </source>
</evidence>
<accession>A0A1X6PG18</accession>
<organism evidence="1 2">
    <name type="scientific">Porphyra umbilicalis</name>
    <name type="common">Purple laver</name>
    <name type="synonym">Red alga</name>
    <dbReference type="NCBI Taxonomy" id="2786"/>
    <lineage>
        <taxon>Eukaryota</taxon>
        <taxon>Rhodophyta</taxon>
        <taxon>Bangiophyceae</taxon>
        <taxon>Bangiales</taxon>
        <taxon>Bangiaceae</taxon>
        <taxon>Porphyra</taxon>
    </lineage>
</organism>